<dbReference type="VEuPathDB" id="FungiDB:PV06_11544"/>
<dbReference type="OrthoDB" id="4349712at2759"/>
<protein>
    <submittedName>
        <fullName evidence="2">ASTRA-associated protein 1</fullName>
    </submittedName>
</protein>
<feature type="region of interest" description="Disordered" evidence="1">
    <location>
        <begin position="8"/>
        <end position="28"/>
    </location>
</feature>
<dbReference type="AlphaFoldDB" id="A0A0D2D1U2"/>
<accession>A0A0D2D1U2</accession>
<dbReference type="InterPro" id="IPR015943">
    <property type="entry name" value="WD40/YVTN_repeat-like_dom_sf"/>
</dbReference>
<name>A0A0D2D1U2_9EURO</name>
<gene>
    <name evidence="2" type="ORF">PV06_11544</name>
</gene>
<evidence type="ECO:0000256" key="1">
    <source>
        <dbReference type="SAM" id="MobiDB-lite"/>
    </source>
</evidence>
<sequence>MTAIIEHQTDSSSSIKTKHAGQQGLSSRSDGKIFATAGWDARVRVYSTRTMRELAVLQWHQQGCYAYCMYRIIQLDYFRRSIGRAERFHLFLFCCKYTPHWSITVHPSKDSMRIFRTPNSHLAVLKDLPMEELETINPFTLAPWEKRIQTVVDETTTEKAVVVDTAVHLAVNCSARDGLVGIGGATQLAMLARSKPKRKTFYTMIGT</sequence>
<dbReference type="GeneID" id="27363618"/>
<dbReference type="EMBL" id="KN847370">
    <property type="protein sequence ID" value="KIW36180.1"/>
    <property type="molecule type" value="Genomic_DNA"/>
</dbReference>
<dbReference type="SUPFAM" id="SSF50978">
    <property type="entry name" value="WD40 repeat-like"/>
    <property type="match status" value="1"/>
</dbReference>
<organism evidence="2 3">
    <name type="scientific">Exophiala oligosperma</name>
    <dbReference type="NCBI Taxonomy" id="215243"/>
    <lineage>
        <taxon>Eukaryota</taxon>
        <taxon>Fungi</taxon>
        <taxon>Dikarya</taxon>
        <taxon>Ascomycota</taxon>
        <taxon>Pezizomycotina</taxon>
        <taxon>Eurotiomycetes</taxon>
        <taxon>Chaetothyriomycetidae</taxon>
        <taxon>Chaetothyriales</taxon>
        <taxon>Herpotrichiellaceae</taxon>
        <taxon>Exophiala</taxon>
    </lineage>
</organism>
<keyword evidence="3" id="KW-1185">Reference proteome</keyword>
<dbReference type="Gene3D" id="2.130.10.10">
    <property type="entry name" value="YVTN repeat-like/Quinoprotein amine dehydrogenase"/>
    <property type="match status" value="1"/>
</dbReference>
<dbReference type="STRING" id="215243.A0A0D2D1U2"/>
<evidence type="ECO:0000313" key="3">
    <source>
        <dbReference type="Proteomes" id="UP000053342"/>
    </source>
</evidence>
<proteinExistence type="predicted"/>
<dbReference type="RefSeq" id="XP_016256396.1">
    <property type="nucleotide sequence ID" value="XM_016413236.1"/>
</dbReference>
<dbReference type="InterPro" id="IPR036322">
    <property type="entry name" value="WD40_repeat_dom_sf"/>
</dbReference>
<reference evidence="2 3" key="1">
    <citation type="submission" date="2015-01" db="EMBL/GenBank/DDBJ databases">
        <title>The Genome Sequence of Exophiala oligosperma CBS72588.</title>
        <authorList>
            <consortium name="The Broad Institute Genomics Platform"/>
            <person name="Cuomo C."/>
            <person name="de Hoog S."/>
            <person name="Gorbushina A."/>
            <person name="Stielow B."/>
            <person name="Teixiera M."/>
            <person name="Abouelleil A."/>
            <person name="Chapman S.B."/>
            <person name="Priest M."/>
            <person name="Young S.K."/>
            <person name="Wortman J."/>
            <person name="Nusbaum C."/>
            <person name="Birren B."/>
        </authorList>
    </citation>
    <scope>NUCLEOTIDE SEQUENCE [LARGE SCALE GENOMIC DNA]</scope>
    <source>
        <strain evidence="2 3">CBS 72588</strain>
    </source>
</reference>
<evidence type="ECO:0000313" key="2">
    <source>
        <dbReference type="EMBL" id="KIW36180.1"/>
    </source>
</evidence>
<dbReference type="HOGENOM" id="CLU_1326385_0_0_1"/>
<dbReference type="Proteomes" id="UP000053342">
    <property type="component" value="Unassembled WGS sequence"/>
</dbReference>